<gene>
    <name evidence="2" type="ORF">N7U62_00410</name>
</gene>
<keyword evidence="1" id="KW-0812">Transmembrane</keyword>
<keyword evidence="3" id="KW-1185">Reference proteome</keyword>
<dbReference type="RefSeq" id="WP_264135895.1">
    <property type="nucleotide sequence ID" value="NZ_JAOYOD010000001.1"/>
</dbReference>
<proteinExistence type="predicted"/>
<comment type="caution">
    <text evidence="2">The sequence shown here is derived from an EMBL/GenBank/DDBJ whole genome shotgun (WGS) entry which is preliminary data.</text>
</comment>
<protein>
    <submittedName>
        <fullName evidence="2">Uncharacterized protein</fullName>
    </submittedName>
</protein>
<name>A0ABT3CNI6_9BACT</name>
<feature type="transmembrane region" description="Helical" evidence="1">
    <location>
        <begin position="52"/>
        <end position="72"/>
    </location>
</feature>
<feature type="transmembrane region" description="Helical" evidence="1">
    <location>
        <begin position="12"/>
        <end position="32"/>
    </location>
</feature>
<sequence length="169" mass="19002">MNETIKSESLSYYGLIVFGLLFGMTFFIGGLINWLDPNGTVNINGVIEQSSIINTAPIIILGLGAIVAVTYYRSNLGLAELSNTSIKINFLRKKFQVDLSSIKSAEIVSFINGYAIKLHLSDGSSLKIQTDQAGFKFSDFSNLKRSYYRTRMWEYLKENNVKLIEEYSI</sequence>
<keyword evidence="1" id="KW-0472">Membrane</keyword>
<reference evidence="2 3" key="1">
    <citation type="submission" date="2022-10" db="EMBL/GenBank/DDBJ databases">
        <title>Comparative genomics and taxonomic characterization of three novel marine species of genus Reichenbachiella exhibiting antioxidant and polysaccharide degradation activities.</title>
        <authorList>
            <person name="Muhammad N."/>
            <person name="Lee Y.-J."/>
            <person name="Ko J."/>
            <person name="Kim S.-G."/>
        </authorList>
    </citation>
    <scope>NUCLEOTIDE SEQUENCE [LARGE SCALE GENOMIC DNA]</scope>
    <source>
        <strain evidence="2 3">ABR2-5</strain>
    </source>
</reference>
<organism evidence="2 3">
    <name type="scientific">Reichenbachiella ulvae</name>
    <dbReference type="NCBI Taxonomy" id="2980104"/>
    <lineage>
        <taxon>Bacteria</taxon>
        <taxon>Pseudomonadati</taxon>
        <taxon>Bacteroidota</taxon>
        <taxon>Cytophagia</taxon>
        <taxon>Cytophagales</taxon>
        <taxon>Reichenbachiellaceae</taxon>
        <taxon>Reichenbachiella</taxon>
    </lineage>
</organism>
<evidence type="ECO:0000256" key="1">
    <source>
        <dbReference type="SAM" id="Phobius"/>
    </source>
</evidence>
<evidence type="ECO:0000313" key="3">
    <source>
        <dbReference type="Proteomes" id="UP001300692"/>
    </source>
</evidence>
<dbReference type="Proteomes" id="UP001300692">
    <property type="component" value="Unassembled WGS sequence"/>
</dbReference>
<evidence type="ECO:0000313" key="2">
    <source>
        <dbReference type="EMBL" id="MCV9385099.1"/>
    </source>
</evidence>
<accession>A0ABT3CNI6</accession>
<keyword evidence="1" id="KW-1133">Transmembrane helix</keyword>
<dbReference type="EMBL" id="JAOYOD010000001">
    <property type="protein sequence ID" value="MCV9385099.1"/>
    <property type="molecule type" value="Genomic_DNA"/>
</dbReference>